<protein>
    <recommendedName>
        <fullName evidence="4">Methyltransferase type 11 domain-containing protein</fullName>
    </recommendedName>
</protein>
<name>A0A8J3KIC6_9ACTN</name>
<keyword evidence="2" id="KW-0489">Methyltransferase</keyword>
<dbReference type="PANTHER" id="PTHR44942:SF4">
    <property type="entry name" value="METHYLTRANSFERASE TYPE 11 DOMAIN-CONTAINING PROTEIN"/>
    <property type="match status" value="1"/>
</dbReference>
<evidence type="ECO:0000256" key="2">
    <source>
        <dbReference type="ARBA" id="ARBA00022603"/>
    </source>
</evidence>
<dbReference type="Gene3D" id="3.40.50.150">
    <property type="entry name" value="Vaccinia Virus protein VP39"/>
    <property type="match status" value="1"/>
</dbReference>
<feature type="domain" description="Methyltransferase type 11" evidence="4">
    <location>
        <begin position="39"/>
        <end position="129"/>
    </location>
</feature>
<comment type="caution">
    <text evidence="5">The sequence shown here is derived from an EMBL/GenBank/DDBJ whole genome shotgun (WGS) entry which is preliminary data.</text>
</comment>
<dbReference type="CDD" id="cd02440">
    <property type="entry name" value="AdoMet_MTases"/>
    <property type="match status" value="1"/>
</dbReference>
<dbReference type="Pfam" id="PF08241">
    <property type="entry name" value="Methyltransf_11"/>
    <property type="match status" value="1"/>
</dbReference>
<evidence type="ECO:0000256" key="3">
    <source>
        <dbReference type="ARBA" id="ARBA00022679"/>
    </source>
</evidence>
<accession>A0A8J3KIC6</accession>
<keyword evidence="3" id="KW-0808">Transferase</keyword>
<dbReference type="InterPro" id="IPR029063">
    <property type="entry name" value="SAM-dependent_MTases_sf"/>
</dbReference>
<keyword evidence="6" id="KW-1185">Reference proteome</keyword>
<dbReference type="InterPro" id="IPR051052">
    <property type="entry name" value="Diverse_substrate_MTase"/>
</dbReference>
<evidence type="ECO:0000259" key="4">
    <source>
        <dbReference type="Pfam" id="PF08241"/>
    </source>
</evidence>
<comment type="similarity">
    <text evidence="1">Belongs to the methyltransferase superfamily.</text>
</comment>
<evidence type="ECO:0000313" key="6">
    <source>
        <dbReference type="Proteomes" id="UP000659904"/>
    </source>
</evidence>
<dbReference type="GO" id="GO:0032259">
    <property type="term" value="P:methylation"/>
    <property type="evidence" value="ECO:0007669"/>
    <property type="project" value="UniProtKB-KW"/>
</dbReference>
<dbReference type="SUPFAM" id="SSF53335">
    <property type="entry name" value="S-adenosyl-L-methionine-dependent methyltransferases"/>
    <property type="match status" value="1"/>
</dbReference>
<dbReference type="RefSeq" id="WP_120322352.1">
    <property type="nucleotide sequence ID" value="NZ_BONH01000021.1"/>
</dbReference>
<dbReference type="EMBL" id="BONH01000021">
    <property type="protein sequence ID" value="GIF99443.1"/>
    <property type="molecule type" value="Genomic_DNA"/>
</dbReference>
<dbReference type="PANTHER" id="PTHR44942">
    <property type="entry name" value="METHYLTRANSF_11 DOMAIN-CONTAINING PROTEIN"/>
    <property type="match status" value="1"/>
</dbReference>
<sequence length="251" mass="27245">MSGVYDSADLARGYAFDRPAVHRRLLAAARLTGTARRALDVGCGAGVSTAALRPLAAQVIGVEPAAAMLLHRAAVAPDASFVVAQAEALPFPDAFFDLVTAAGALNYTDLTRSLPQLRRVLAPGGRLVVYDFSEARHAAEGPALSGWFARFEERFPWPPGWRPLDPRDLPGIEPGLRLLDHRDEVVALPMTGEAYQRYALSEVNVDWAVRTGVRSRDEARAWCEQTLADVFEAGELTVRFPGHVATFVLAR</sequence>
<proteinExistence type="inferred from homology"/>
<dbReference type="Proteomes" id="UP000659904">
    <property type="component" value="Unassembled WGS sequence"/>
</dbReference>
<evidence type="ECO:0000313" key="5">
    <source>
        <dbReference type="EMBL" id="GIF99443.1"/>
    </source>
</evidence>
<dbReference type="InterPro" id="IPR013216">
    <property type="entry name" value="Methyltransf_11"/>
</dbReference>
<dbReference type="GO" id="GO:0008757">
    <property type="term" value="F:S-adenosylmethionine-dependent methyltransferase activity"/>
    <property type="evidence" value="ECO:0007669"/>
    <property type="project" value="InterPro"/>
</dbReference>
<dbReference type="AlphaFoldDB" id="A0A8J3KIC6"/>
<evidence type="ECO:0000256" key="1">
    <source>
        <dbReference type="ARBA" id="ARBA00008361"/>
    </source>
</evidence>
<reference evidence="5 6" key="1">
    <citation type="submission" date="2021-01" db="EMBL/GenBank/DDBJ databases">
        <title>Whole genome shotgun sequence of Catellatospora citrea NBRC 14495.</title>
        <authorList>
            <person name="Komaki H."/>
            <person name="Tamura T."/>
        </authorList>
    </citation>
    <scope>NUCLEOTIDE SEQUENCE [LARGE SCALE GENOMIC DNA]</scope>
    <source>
        <strain evidence="5 6">NBRC 14495</strain>
    </source>
</reference>
<organism evidence="5 6">
    <name type="scientific">Catellatospora citrea</name>
    <dbReference type="NCBI Taxonomy" id="53366"/>
    <lineage>
        <taxon>Bacteria</taxon>
        <taxon>Bacillati</taxon>
        <taxon>Actinomycetota</taxon>
        <taxon>Actinomycetes</taxon>
        <taxon>Micromonosporales</taxon>
        <taxon>Micromonosporaceae</taxon>
        <taxon>Catellatospora</taxon>
    </lineage>
</organism>
<gene>
    <name evidence="5" type="ORF">Cci01nite_45370</name>
</gene>